<sequence length="460" mass="50904">MKRRKKLIVLSCILALAIVGIITEKAVAQHVDKINTIDESVFSISEDEVTQVAVTKGGNTAVIEKVDDSWKNTADTDFPVNQDYVAKIFDAFKSVNASFIIDDVEDYSQYGISNPEGKITFTTTEGTKEIAFGSFSTIDEKRYICVDGGSVYLIDTDLLEKLSGDVEDYLDRDKVEEYSQLTAMRVTGASKVNVVYDPDGKYTYTDTYDYYNVSDNEHQPLADSKVQGYLSTLSHLDLSKYETYKATEDDMAKYGLDNPTLTVTLTGEIAADDDSEDAVKSVNQTLYFSHKDGKDKAYLCFDGSTIVYTITAEEYEDILKVNYEDLRPDEVVSIDWTKVAQISAKIDGETNIVEVDHSGDGNKYYIGEDKVDFISVTSKIDGLTLTEAGEDYNKGTEELAFAITLDDDDATVVNVVMYQFDGDSCVVAADGKVVGLCDRSSMSNLREEITSAILNKGKDK</sequence>
<protein>
    <recommendedName>
        <fullName evidence="2">DUF4340 domain-containing protein</fullName>
    </recommendedName>
</protein>
<name>A0A1G5RVG0_PSEXY</name>
<dbReference type="InterPro" id="IPR025641">
    <property type="entry name" value="DUF4340"/>
</dbReference>
<gene>
    <name evidence="3" type="ORF">SAMN02910350_01079</name>
</gene>
<reference evidence="3 4" key="1">
    <citation type="submission" date="2016-10" db="EMBL/GenBank/DDBJ databases">
        <authorList>
            <person name="de Groot N.N."/>
        </authorList>
    </citation>
    <scope>NUCLEOTIDE SEQUENCE [LARGE SCALE GENOMIC DNA]</scope>
    <source>
        <strain evidence="3 4">DSM 10317</strain>
    </source>
</reference>
<dbReference type="EMBL" id="FMWK01000004">
    <property type="protein sequence ID" value="SCZ78033.1"/>
    <property type="molecule type" value="Genomic_DNA"/>
</dbReference>
<evidence type="ECO:0000256" key="1">
    <source>
        <dbReference type="SAM" id="SignalP"/>
    </source>
</evidence>
<feature type="chain" id="PRO_5011683243" description="DUF4340 domain-containing protein" evidence="1">
    <location>
        <begin position="29"/>
        <end position="460"/>
    </location>
</feature>
<feature type="domain" description="DUF4340" evidence="2">
    <location>
        <begin position="218"/>
        <end position="362"/>
    </location>
</feature>
<accession>A0A1G5RVG0</accession>
<dbReference type="Proteomes" id="UP000199428">
    <property type="component" value="Unassembled WGS sequence"/>
</dbReference>
<organism evidence="3 4">
    <name type="scientific">Pseudobutyrivibrio xylanivorans</name>
    <dbReference type="NCBI Taxonomy" id="185007"/>
    <lineage>
        <taxon>Bacteria</taxon>
        <taxon>Bacillati</taxon>
        <taxon>Bacillota</taxon>
        <taxon>Clostridia</taxon>
        <taxon>Lachnospirales</taxon>
        <taxon>Lachnospiraceae</taxon>
        <taxon>Pseudobutyrivibrio</taxon>
    </lineage>
</organism>
<dbReference type="AlphaFoldDB" id="A0A1G5RVG0"/>
<dbReference type="RefSeq" id="WP_090161927.1">
    <property type="nucleotide sequence ID" value="NZ_FMWK01000004.1"/>
</dbReference>
<proteinExistence type="predicted"/>
<dbReference type="Pfam" id="PF14238">
    <property type="entry name" value="DUF4340"/>
    <property type="match status" value="2"/>
</dbReference>
<keyword evidence="1" id="KW-0732">Signal</keyword>
<evidence type="ECO:0000313" key="3">
    <source>
        <dbReference type="EMBL" id="SCZ78033.1"/>
    </source>
</evidence>
<feature type="domain" description="DUF4340" evidence="2">
    <location>
        <begin position="70"/>
        <end position="180"/>
    </location>
</feature>
<evidence type="ECO:0000259" key="2">
    <source>
        <dbReference type="Pfam" id="PF14238"/>
    </source>
</evidence>
<feature type="signal peptide" evidence="1">
    <location>
        <begin position="1"/>
        <end position="28"/>
    </location>
</feature>
<evidence type="ECO:0000313" key="4">
    <source>
        <dbReference type="Proteomes" id="UP000199428"/>
    </source>
</evidence>